<accession>A0A2P2PDS0</accession>
<proteinExistence type="predicted"/>
<organism evidence="1">
    <name type="scientific">Rhizophora mucronata</name>
    <name type="common">Asiatic mangrove</name>
    <dbReference type="NCBI Taxonomy" id="61149"/>
    <lineage>
        <taxon>Eukaryota</taxon>
        <taxon>Viridiplantae</taxon>
        <taxon>Streptophyta</taxon>
        <taxon>Embryophyta</taxon>
        <taxon>Tracheophyta</taxon>
        <taxon>Spermatophyta</taxon>
        <taxon>Magnoliopsida</taxon>
        <taxon>eudicotyledons</taxon>
        <taxon>Gunneridae</taxon>
        <taxon>Pentapetalae</taxon>
        <taxon>rosids</taxon>
        <taxon>fabids</taxon>
        <taxon>Malpighiales</taxon>
        <taxon>Rhizophoraceae</taxon>
        <taxon>Rhizophora</taxon>
    </lineage>
</organism>
<dbReference type="EMBL" id="GGEC01072379">
    <property type="protein sequence ID" value="MBX52863.1"/>
    <property type="molecule type" value="Transcribed_RNA"/>
</dbReference>
<reference evidence="1" key="1">
    <citation type="submission" date="2018-02" db="EMBL/GenBank/DDBJ databases">
        <title>Rhizophora mucronata_Transcriptome.</title>
        <authorList>
            <person name="Meera S.P."/>
            <person name="Sreeshan A."/>
            <person name="Augustine A."/>
        </authorList>
    </citation>
    <scope>NUCLEOTIDE SEQUENCE</scope>
    <source>
        <tissue evidence="1">Leaf</tissue>
    </source>
</reference>
<sequence length="22" mass="2599">MSGHLNNEFINFSFKFTSSFDE</sequence>
<evidence type="ECO:0000313" key="1">
    <source>
        <dbReference type="EMBL" id="MBX52863.1"/>
    </source>
</evidence>
<dbReference type="AlphaFoldDB" id="A0A2P2PDS0"/>
<name>A0A2P2PDS0_RHIMU</name>
<protein>
    <submittedName>
        <fullName evidence="1">Uncharacterized protein</fullName>
    </submittedName>
</protein>